<comment type="caution">
    <text evidence="1">The sequence shown here is derived from an EMBL/GenBank/DDBJ whole genome shotgun (WGS) entry which is preliminary data.</text>
</comment>
<evidence type="ECO:0000313" key="2">
    <source>
        <dbReference type="Proteomes" id="UP000708208"/>
    </source>
</evidence>
<accession>A0A8J2LGF9</accession>
<dbReference type="AlphaFoldDB" id="A0A8J2LGF9"/>
<keyword evidence="2" id="KW-1185">Reference proteome</keyword>
<feature type="non-terminal residue" evidence="1">
    <location>
        <position position="1"/>
    </location>
</feature>
<dbReference type="Proteomes" id="UP000708208">
    <property type="component" value="Unassembled WGS sequence"/>
</dbReference>
<gene>
    <name evidence="1" type="ORF">AFUS01_LOCUS44399</name>
</gene>
<sequence>ETLITSKFPVQLQNILTCNTRLIFLSIATCDCRRHNLGTFRKCS</sequence>
<dbReference type="EMBL" id="CAJVCH010570457">
    <property type="protein sequence ID" value="CAG7834963.1"/>
    <property type="molecule type" value="Genomic_DNA"/>
</dbReference>
<name>A0A8J2LGF9_9HEXA</name>
<reference evidence="1" key="1">
    <citation type="submission" date="2021-06" db="EMBL/GenBank/DDBJ databases">
        <authorList>
            <person name="Hodson N. C."/>
            <person name="Mongue J. A."/>
            <person name="Jaron S. K."/>
        </authorList>
    </citation>
    <scope>NUCLEOTIDE SEQUENCE</scope>
</reference>
<evidence type="ECO:0000313" key="1">
    <source>
        <dbReference type="EMBL" id="CAG7834963.1"/>
    </source>
</evidence>
<proteinExistence type="predicted"/>
<organism evidence="1 2">
    <name type="scientific">Allacma fusca</name>
    <dbReference type="NCBI Taxonomy" id="39272"/>
    <lineage>
        <taxon>Eukaryota</taxon>
        <taxon>Metazoa</taxon>
        <taxon>Ecdysozoa</taxon>
        <taxon>Arthropoda</taxon>
        <taxon>Hexapoda</taxon>
        <taxon>Collembola</taxon>
        <taxon>Symphypleona</taxon>
        <taxon>Sminthuridae</taxon>
        <taxon>Allacma</taxon>
    </lineage>
</organism>
<protein>
    <submittedName>
        <fullName evidence="1">Uncharacterized protein</fullName>
    </submittedName>
</protein>